<feature type="domain" description="Nitroreductase" evidence="1">
    <location>
        <begin position="90"/>
        <end position="225"/>
    </location>
</feature>
<dbReference type="SUPFAM" id="SSF55469">
    <property type="entry name" value="FMN-dependent nitroreductase-like"/>
    <property type="match status" value="1"/>
</dbReference>
<accession>A0ABS1JDM3</accession>
<reference evidence="2 3" key="1">
    <citation type="submission" date="2021-01" db="EMBL/GenBank/DDBJ databases">
        <title>Tumebacillus sp. strain ITR2 16S ribosomal RNA gene Genome sequencing and assembly.</title>
        <authorList>
            <person name="Kang M."/>
        </authorList>
    </citation>
    <scope>NUCLEOTIDE SEQUENCE [LARGE SCALE GENOMIC DNA]</scope>
    <source>
        <strain evidence="2 3">ITR2</strain>
    </source>
</reference>
<dbReference type="InterPro" id="IPR052544">
    <property type="entry name" value="Bacteriocin_Proc_Enz"/>
</dbReference>
<proteinExistence type="predicted"/>
<gene>
    <name evidence="2" type="ORF">JJB07_17465</name>
</gene>
<dbReference type="RefSeq" id="WP_201637246.1">
    <property type="nucleotide sequence ID" value="NZ_JAEQNB010000005.1"/>
</dbReference>
<dbReference type="Proteomes" id="UP000602284">
    <property type="component" value="Unassembled WGS sequence"/>
</dbReference>
<keyword evidence="3" id="KW-1185">Reference proteome</keyword>
<dbReference type="InterPro" id="IPR000415">
    <property type="entry name" value="Nitroreductase-like"/>
</dbReference>
<organism evidence="2 3">
    <name type="scientific">Tumebacillus amylolyticus</name>
    <dbReference type="NCBI Taxonomy" id="2801339"/>
    <lineage>
        <taxon>Bacteria</taxon>
        <taxon>Bacillati</taxon>
        <taxon>Bacillota</taxon>
        <taxon>Bacilli</taxon>
        <taxon>Bacillales</taxon>
        <taxon>Alicyclobacillaceae</taxon>
        <taxon>Tumebacillus</taxon>
    </lineage>
</organism>
<comment type="caution">
    <text evidence="2">The sequence shown here is derived from an EMBL/GenBank/DDBJ whole genome shotgun (WGS) entry which is preliminary data.</text>
</comment>
<feature type="domain" description="Nitroreductase" evidence="1">
    <location>
        <begin position="410"/>
        <end position="495"/>
    </location>
</feature>
<dbReference type="NCBIfam" id="TIGR03605">
    <property type="entry name" value="antibiot_sagB"/>
    <property type="match status" value="1"/>
</dbReference>
<protein>
    <submittedName>
        <fullName evidence="2">SagB family peptide dehydrogenase</fullName>
    </submittedName>
</protein>
<dbReference type="Gene3D" id="3.40.109.10">
    <property type="entry name" value="NADH Oxidase"/>
    <property type="match status" value="2"/>
</dbReference>
<evidence type="ECO:0000313" key="3">
    <source>
        <dbReference type="Proteomes" id="UP000602284"/>
    </source>
</evidence>
<dbReference type="Pfam" id="PF00881">
    <property type="entry name" value="Nitroreductase"/>
    <property type="match status" value="2"/>
</dbReference>
<dbReference type="PANTHER" id="PTHR43745:SF2">
    <property type="entry name" value="NITROREDUCTASE MJ1384-RELATED"/>
    <property type="match status" value="1"/>
</dbReference>
<dbReference type="EMBL" id="JAEQNB010000005">
    <property type="protein sequence ID" value="MBL0388397.1"/>
    <property type="molecule type" value="Genomic_DNA"/>
</dbReference>
<dbReference type="InterPro" id="IPR020051">
    <property type="entry name" value="SagB-type_dehydrogenase"/>
</dbReference>
<evidence type="ECO:0000313" key="2">
    <source>
        <dbReference type="EMBL" id="MBL0388397.1"/>
    </source>
</evidence>
<evidence type="ECO:0000259" key="1">
    <source>
        <dbReference type="Pfam" id="PF00881"/>
    </source>
</evidence>
<dbReference type="CDD" id="cd02142">
    <property type="entry name" value="McbC_SagB-like_oxidoreductase"/>
    <property type="match status" value="1"/>
</dbReference>
<dbReference type="PANTHER" id="PTHR43745">
    <property type="entry name" value="NITROREDUCTASE MJ1384-RELATED"/>
    <property type="match status" value="1"/>
</dbReference>
<sequence>MNPDAFLHALHYDVDRIRPSDWQVDWDDSPLLYKLYRGLPQFPLSAEVPLTLPGKKASGTPSLREVGHFLWYVNGLMQASDSGYGMKFRRFFPSGGGLYPSELYVYLKTDGVPTGVYHYSAAHHRLVLLREGKFDEVLGRALGGRCDLDACWGAVFVSTMFWKNFFKYNNFAYRLQGLDAGVLLGQLLEVSKRFGYTAGVCYQFLDRAVNSLLGISELEESVYAVVPLSVKPTGEWFAKAQTNTSCKDLIRELPDLHLKHYVRSKWIKPFPLLVRMNEEAMLDNTNAFTKWQGGTSTGDASNLTALPQVPRLSYDLAAVGRKRTSSGEDFVLHGVSQTQLAMLLQEATNSFSYCNDLDGGESTKPRVSLYGSLTGVEGLPDGAYSYDNSSHTLQSIRLGDHRYVFQQGVSMQNVNMTQAPLCFHVVGDRDHLTESLGFRGYRIQQMEAGLLVHRLVLAATALELSGHPLLDFDTAACDEHYNLQTQATLIQIPIGVTRVRPRFQGLLHR</sequence>
<name>A0ABS1JDM3_9BACL</name>
<dbReference type="InterPro" id="IPR029479">
    <property type="entry name" value="Nitroreductase"/>
</dbReference>